<dbReference type="Proteomes" id="UP000619260">
    <property type="component" value="Unassembled WGS sequence"/>
</dbReference>
<comment type="caution">
    <text evidence="2">The sequence shown here is derived from an EMBL/GenBank/DDBJ whole genome shotgun (WGS) entry which is preliminary data.</text>
</comment>
<keyword evidence="3" id="KW-1185">Reference proteome</keyword>
<evidence type="ECO:0000313" key="2">
    <source>
        <dbReference type="EMBL" id="GIJ46205.1"/>
    </source>
</evidence>
<feature type="region of interest" description="Disordered" evidence="1">
    <location>
        <begin position="38"/>
        <end position="67"/>
    </location>
</feature>
<dbReference type="AlphaFoldDB" id="A0A8J3YLL8"/>
<protein>
    <submittedName>
        <fullName evidence="2">Uncharacterized protein</fullName>
    </submittedName>
</protein>
<organism evidence="2 3">
    <name type="scientific">Virgisporangium aliadipatigenens</name>
    <dbReference type="NCBI Taxonomy" id="741659"/>
    <lineage>
        <taxon>Bacteria</taxon>
        <taxon>Bacillati</taxon>
        <taxon>Actinomycetota</taxon>
        <taxon>Actinomycetes</taxon>
        <taxon>Micromonosporales</taxon>
        <taxon>Micromonosporaceae</taxon>
        <taxon>Virgisporangium</taxon>
    </lineage>
</organism>
<dbReference type="EMBL" id="BOPF01000009">
    <property type="protein sequence ID" value="GIJ46205.1"/>
    <property type="molecule type" value="Genomic_DNA"/>
</dbReference>
<gene>
    <name evidence="2" type="ORF">Val02_30910</name>
</gene>
<accession>A0A8J3YLL8</accession>
<proteinExistence type="predicted"/>
<evidence type="ECO:0000256" key="1">
    <source>
        <dbReference type="SAM" id="MobiDB-lite"/>
    </source>
</evidence>
<sequence length="133" mass="13842">MPEVADGLLHAALTRWHTNGIATSRARMPPTVDRSRTAIVADPAEPGSRPDCRSVSAGSGEAGGPSDLLLRLTSEVASERRTGGTGRLAAGGQCGRLIDQMLGRGLLGRKAVQQCESTAVYLVGYEAEVARNG</sequence>
<name>A0A8J3YLL8_9ACTN</name>
<reference evidence="2" key="1">
    <citation type="submission" date="2021-01" db="EMBL/GenBank/DDBJ databases">
        <title>Whole genome shotgun sequence of Virgisporangium aliadipatigenens NBRC 105644.</title>
        <authorList>
            <person name="Komaki H."/>
            <person name="Tamura T."/>
        </authorList>
    </citation>
    <scope>NUCLEOTIDE SEQUENCE</scope>
    <source>
        <strain evidence="2">NBRC 105644</strain>
    </source>
</reference>
<evidence type="ECO:0000313" key="3">
    <source>
        <dbReference type="Proteomes" id="UP000619260"/>
    </source>
</evidence>